<dbReference type="GO" id="GO:0005737">
    <property type="term" value="C:cytoplasm"/>
    <property type="evidence" value="ECO:0007669"/>
    <property type="project" value="UniProtKB-SubCell"/>
</dbReference>
<keyword evidence="6 11" id="KW-0378">Hydrolase</keyword>
<evidence type="ECO:0000256" key="4">
    <source>
        <dbReference type="ARBA" id="ARBA00022490"/>
    </source>
</evidence>
<dbReference type="EC" id="3.4.22.-" evidence="11"/>
<evidence type="ECO:0000313" key="13">
    <source>
        <dbReference type="Proteomes" id="UP000035681"/>
    </source>
</evidence>
<dbReference type="InterPro" id="IPR005078">
    <property type="entry name" value="Peptidase_C54"/>
</dbReference>
<evidence type="ECO:0000256" key="1">
    <source>
        <dbReference type="ARBA" id="ARBA00004496"/>
    </source>
</evidence>
<evidence type="ECO:0000256" key="7">
    <source>
        <dbReference type="ARBA" id="ARBA00022807"/>
    </source>
</evidence>
<dbReference type="GO" id="GO:0019786">
    <property type="term" value="F:protein-phosphatidylethanolamide deconjugating activity"/>
    <property type="evidence" value="ECO:0007669"/>
    <property type="project" value="InterPro"/>
</dbReference>
<dbReference type="GO" id="GO:0015031">
    <property type="term" value="P:protein transport"/>
    <property type="evidence" value="ECO:0007669"/>
    <property type="project" value="UniProtKB-KW"/>
</dbReference>
<dbReference type="WBParaSite" id="TCONS_00009252.p1">
    <property type="protein sequence ID" value="TCONS_00009252.p1"/>
    <property type="gene ID" value="XLOC_007083"/>
</dbReference>
<accession>A0A0K0DTK0</accession>
<evidence type="ECO:0000313" key="14">
    <source>
        <dbReference type="WBParaSite" id="SSTP_0000056200.1"/>
    </source>
</evidence>
<organism evidence="14">
    <name type="scientific">Strongyloides stercoralis</name>
    <name type="common">Threadworm</name>
    <dbReference type="NCBI Taxonomy" id="6248"/>
    <lineage>
        <taxon>Eukaryota</taxon>
        <taxon>Metazoa</taxon>
        <taxon>Ecdysozoa</taxon>
        <taxon>Nematoda</taxon>
        <taxon>Chromadorea</taxon>
        <taxon>Rhabditida</taxon>
        <taxon>Tylenchina</taxon>
        <taxon>Panagrolaimomorpha</taxon>
        <taxon>Strongyloidoidea</taxon>
        <taxon>Strongyloididae</taxon>
        <taxon>Strongyloides</taxon>
    </lineage>
</organism>
<keyword evidence="4 11" id="KW-0963">Cytoplasm</keyword>
<dbReference type="STRING" id="6248.A0A0K0DTK0"/>
<dbReference type="AlphaFoldDB" id="A0A0K0DTK0"/>
<dbReference type="SUPFAM" id="SSF54001">
    <property type="entry name" value="Cysteine proteinases"/>
    <property type="match status" value="1"/>
</dbReference>
<dbReference type="InterPro" id="IPR038765">
    <property type="entry name" value="Papain-like_cys_pep_sf"/>
</dbReference>
<sequence>MNHFCGFSDLILNYIKNMEPYLALDFEEVDLVEKASEVVILGKKFTKKDGYHKVKEFVRSRLWMTYRRDFTKIGGTGPSSDQGWGCMLRCGQMLLAQAIVDIKLGKDWIWDPNTSANDQNYIKILNLFQDDKTSNYSIHQIAQMGVSEGKNIGEWLGPNTVSQVLKKLVFYDEWSNIRVHVAMDNVLIHDDVEKVATVQRDNQNEWKNLLIIIPLRLGLTFINRDYIPAIRMFYELKQCAGIIGGRPNRALYFIGMADEEMLYLDPHICQPVIDINEQVESVNVNDNESLFDKVDENDGVQVNMEEPTLSSLLINDVSFHCDCVAHMDYGHMDPSLALAFVCKDKADYEDLTNNLVNVLKASTPPLFEMLPERPKGWPKFVPYTGVESSLNFTEYTDFGDPSMDSDDEFEVLS</sequence>
<dbReference type="GO" id="GO:0035973">
    <property type="term" value="P:aggrephagy"/>
    <property type="evidence" value="ECO:0007669"/>
    <property type="project" value="TreeGrafter"/>
</dbReference>
<evidence type="ECO:0000256" key="5">
    <source>
        <dbReference type="ARBA" id="ARBA00022670"/>
    </source>
</evidence>
<keyword evidence="3" id="KW-0813">Transport</keyword>
<dbReference type="WBParaSite" id="SSTP_0000056200.1">
    <property type="protein sequence ID" value="SSTP_0000056200.1"/>
    <property type="gene ID" value="SSTP_0000056200"/>
</dbReference>
<protein>
    <recommendedName>
        <fullName evidence="11">Cysteine protease</fullName>
        <ecNumber evidence="11">3.4.22.-</ecNumber>
    </recommendedName>
</protein>
<feature type="domain" description="Peptidase C54 catalytic" evidence="12">
    <location>
        <begin position="53"/>
        <end position="353"/>
    </location>
</feature>
<dbReference type="PANTHER" id="PTHR22624">
    <property type="entry name" value="CYSTEINE PROTEASE ATG4"/>
    <property type="match status" value="1"/>
</dbReference>
<evidence type="ECO:0000256" key="10">
    <source>
        <dbReference type="ARBA" id="ARBA00029362"/>
    </source>
</evidence>
<dbReference type="GO" id="GO:0004197">
    <property type="term" value="F:cysteine-type endopeptidase activity"/>
    <property type="evidence" value="ECO:0007669"/>
    <property type="project" value="TreeGrafter"/>
</dbReference>
<comment type="function">
    <text evidence="11">Cysteine protease that plays a key role in autophagy by mediating both proteolytic activation and delipidation of ATG8 family proteins.</text>
</comment>
<dbReference type="GO" id="GO:0000045">
    <property type="term" value="P:autophagosome assembly"/>
    <property type="evidence" value="ECO:0007669"/>
    <property type="project" value="TreeGrafter"/>
</dbReference>
<comment type="similarity">
    <text evidence="2 11">Belongs to the peptidase C54 family.</text>
</comment>
<proteinExistence type="inferred from homology"/>
<dbReference type="GO" id="GO:0000423">
    <property type="term" value="P:mitophagy"/>
    <property type="evidence" value="ECO:0007669"/>
    <property type="project" value="TreeGrafter"/>
</dbReference>
<keyword evidence="7" id="KW-0788">Thiol protease</keyword>
<evidence type="ECO:0000256" key="2">
    <source>
        <dbReference type="ARBA" id="ARBA00010958"/>
    </source>
</evidence>
<evidence type="ECO:0000259" key="12">
    <source>
        <dbReference type="Pfam" id="PF03416"/>
    </source>
</evidence>
<keyword evidence="5 11" id="KW-0645">Protease</keyword>
<evidence type="ECO:0000256" key="3">
    <source>
        <dbReference type="ARBA" id="ARBA00022448"/>
    </source>
</evidence>
<dbReference type="PANTHER" id="PTHR22624:SF49">
    <property type="entry name" value="CYSTEINE PROTEASE"/>
    <property type="match status" value="1"/>
</dbReference>
<dbReference type="Proteomes" id="UP000035681">
    <property type="component" value="Unplaced"/>
</dbReference>
<comment type="subcellular location">
    <subcellularLocation>
        <location evidence="1 11">Cytoplasm</location>
    </subcellularLocation>
</comment>
<reference evidence="14" key="1">
    <citation type="submission" date="2015-08" db="UniProtKB">
        <authorList>
            <consortium name="WormBaseParasite"/>
        </authorList>
    </citation>
    <scope>IDENTIFICATION</scope>
</reference>
<evidence type="ECO:0000256" key="6">
    <source>
        <dbReference type="ARBA" id="ARBA00022801"/>
    </source>
</evidence>
<evidence type="ECO:0000256" key="8">
    <source>
        <dbReference type="ARBA" id="ARBA00022927"/>
    </source>
</evidence>
<keyword evidence="9 11" id="KW-0072">Autophagy</keyword>
<name>A0A0K0DTK0_STRER</name>
<keyword evidence="13" id="KW-1185">Reference proteome</keyword>
<dbReference type="GO" id="GO:0016485">
    <property type="term" value="P:protein processing"/>
    <property type="evidence" value="ECO:0007669"/>
    <property type="project" value="TreeGrafter"/>
</dbReference>
<dbReference type="GO" id="GO:0034727">
    <property type="term" value="P:piecemeal microautophagy of the nucleus"/>
    <property type="evidence" value="ECO:0007669"/>
    <property type="project" value="TreeGrafter"/>
</dbReference>
<evidence type="ECO:0000256" key="11">
    <source>
        <dbReference type="RuleBase" id="RU363115"/>
    </source>
</evidence>
<dbReference type="Pfam" id="PF03416">
    <property type="entry name" value="Peptidase_C54"/>
    <property type="match status" value="1"/>
</dbReference>
<dbReference type="InterPro" id="IPR046792">
    <property type="entry name" value="Peptidase_C54_cat"/>
</dbReference>
<evidence type="ECO:0000256" key="9">
    <source>
        <dbReference type="ARBA" id="ARBA00023006"/>
    </source>
</evidence>
<comment type="catalytic activity">
    <reaction evidence="10">
        <text>[protein]-C-terminal L-amino acid-glycyl-phosphatidylethanolamide + H2O = [protein]-C-terminal L-amino acid-glycine + a 1,2-diacyl-sn-glycero-3-phosphoethanolamine</text>
        <dbReference type="Rhea" id="RHEA:67548"/>
        <dbReference type="Rhea" id="RHEA-COMP:17323"/>
        <dbReference type="Rhea" id="RHEA-COMP:17324"/>
        <dbReference type="ChEBI" id="CHEBI:15377"/>
        <dbReference type="ChEBI" id="CHEBI:64612"/>
        <dbReference type="ChEBI" id="CHEBI:172940"/>
        <dbReference type="ChEBI" id="CHEBI:172941"/>
    </reaction>
    <physiologicalReaction direction="left-to-right" evidence="10">
        <dbReference type="Rhea" id="RHEA:67549"/>
    </physiologicalReaction>
</comment>
<keyword evidence="8 11" id="KW-0653">Protein transport</keyword>